<name>A0A840CUK4_9BACE</name>
<protein>
    <submittedName>
        <fullName evidence="3">Heterodisulfide reductase subunit B</fullName>
        <ecNumber evidence="3">1.8.98.1</ecNumber>
    </submittedName>
</protein>
<feature type="domain" description="Cysteine-rich" evidence="2">
    <location>
        <begin position="4"/>
        <end position="85"/>
    </location>
</feature>
<feature type="domain" description="Cysteine-rich" evidence="2">
    <location>
        <begin position="143"/>
        <end position="233"/>
    </location>
</feature>
<organism evidence="3 4">
    <name type="scientific">Bacteroides reticulotermitis</name>
    <dbReference type="NCBI Taxonomy" id="1133319"/>
    <lineage>
        <taxon>Bacteria</taxon>
        <taxon>Pseudomonadati</taxon>
        <taxon>Bacteroidota</taxon>
        <taxon>Bacteroidia</taxon>
        <taxon>Bacteroidales</taxon>
        <taxon>Bacteroidaceae</taxon>
        <taxon>Bacteroides</taxon>
    </lineage>
</organism>
<dbReference type="EMBL" id="JACIER010000004">
    <property type="protein sequence ID" value="MBB4043570.1"/>
    <property type="molecule type" value="Genomic_DNA"/>
</dbReference>
<dbReference type="PANTHER" id="PTHR42947">
    <property type="entry name" value="COB--COM HETERODISULFIDE REDUCTASE SUBUNIT B 1"/>
    <property type="match status" value="1"/>
</dbReference>
<dbReference type="Gene3D" id="1.20.1050.140">
    <property type="match status" value="1"/>
</dbReference>
<sequence>MKIGFYPGCSLNGTSREYNESVKVLAKAMNIELVEIKDWNCCGATAAHSMSKALSLALPARVLALAEQQGLDEVVVPCASCYNRLTVTHYELTHDEALKESVLTASGMPYYGKVKILNVLQLIEKYMLDTLSDKVVEPFAHQVACYYGCLLVRPHKILKFDRLEDPQSMDKIMALIGAKPLDWAFKTECCGAGLSVSRTELVGKLSGNILKDADDRGAEAVIVACPMCHSNLDMRRPAANQYLNQTITTPVLYITQAIGLAIGLSPKELGLQRHFVKVNLKEAEACQK</sequence>
<keyword evidence="1 3" id="KW-0560">Oxidoreductase</keyword>
<dbReference type="Pfam" id="PF02754">
    <property type="entry name" value="CCG"/>
    <property type="match status" value="2"/>
</dbReference>
<proteinExistence type="predicted"/>
<keyword evidence="4" id="KW-1185">Reference proteome</keyword>
<dbReference type="RefSeq" id="WP_044161921.1">
    <property type="nucleotide sequence ID" value="NZ_JACIER010000004.1"/>
</dbReference>
<reference evidence="3" key="1">
    <citation type="submission" date="2020-08" db="EMBL/GenBank/DDBJ databases">
        <title>Genomic Encyclopedia of Type Strains, Phase IV (KMG-IV): sequencing the most valuable type-strain genomes for metagenomic binning, comparative biology and taxonomic classification.</title>
        <authorList>
            <person name="Goeker M."/>
        </authorList>
    </citation>
    <scope>NUCLEOTIDE SEQUENCE [LARGE SCALE GENOMIC DNA]</scope>
    <source>
        <strain evidence="3">DSM 105720</strain>
    </source>
</reference>
<dbReference type="Proteomes" id="UP000560658">
    <property type="component" value="Unassembled WGS sequence"/>
</dbReference>
<dbReference type="Gene3D" id="3.40.50.11810">
    <property type="match status" value="1"/>
</dbReference>
<dbReference type="PANTHER" id="PTHR42947:SF1">
    <property type="entry name" value="COB--COM HETERODISULFIDE REDUCTASE SUBUNIT B 1"/>
    <property type="match status" value="1"/>
</dbReference>
<dbReference type="InterPro" id="IPR004017">
    <property type="entry name" value="Cys_rich_dom"/>
</dbReference>
<evidence type="ECO:0000313" key="4">
    <source>
        <dbReference type="Proteomes" id="UP000560658"/>
    </source>
</evidence>
<dbReference type="InterPro" id="IPR051278">
    <property type="entry name" value="HdrB/HdrD_reductase"/>
</dbReference>
<evidence type="ECO:0000313" key="3">
    <source>
        <dbReference type="EMBL" id="MBB4043570.1"/>
    </source>
</evidence>
<evidence type="ECO:0000256" key="1">
    <source>
        <dbReference type="ARBA" id="ARBA00023002"/>
    </source>
</evidence>
<dbReference type="AlphaFoldDB" id="A0A840CUK4"/>
<gene>
    <name evidence="3" type="ORF">GGR06_001352</name>
</gene>
<dbReference type="EC" id="1.8.98.1" evidence="3"/>
<comment type="caution">
    <text evidence="3">The sequence shown here is derived from an EMBL/GenBank/DDBJ whole genome shotgun (WGS) entry which is preliminary data.</text>
</comment>
<evidence type="ECO:0000259" key="2">
    <source>
        <dbReference type="Pfam" id="PF02754"/>
    </source>
</evidence>
<accession>A0A840CUK4</accession>
<dbReference type="GO" id="GO:0051912">
    <property type="term" value="F:CoB--CoM heterodisulfide reductase activity"/>
    <property type="evidence" value="ECO:0007669"/>
    <property type="project" value="UniProtKB-EC"/>
</dbReference>